<evidence type="ECO:0000256" key="3">
    <source>
        <dbReference type="ARBA" id="ARBA00023004"/>
    </source>
</evidence>
<comment type="caution">
    <text evidence="4">The sequence shown here is derived from an EMBL/GenBank/DDBJ whole genome shotgun (WGS) entry which is preliminary data.</text>
</comment>
<dbReference type="GO" id="GO:0020037">
    <property type="term" value="F:heme binding"/>
    <property type="evidence" value="ECO:0007669"/>
    <property type="project" value="InterPro"/>
</dbReference>
<dbReference type="OrthoDB" id="680185at2759"/>
<dbReference type="Proteomes" id="UP000479710">
    <property type="component" value="Unassembled WGS sequence"/>
</dbReference>
<dbReference type="SUPFAM" id="SSF48264">
    <property type="entry name" value="Cytochrome P450"/>
    <property type="match status" value="1"/>
</dbReference>
<dbReference type="PANTHER" id="PTHR47955">
    <property type="entry name" value="CYTOCHROME P450 FAMILY 71 PROTEIN"/>
    <property type="match status" value="1"/>
</dbReference>
<accession>A0A6G1CGI4</accession>
<organism evidence="4 5">
    <name type="scientific">Oryza meyeriana var. granulata</name>
    <dbReference type="NCBI Taxonomy" id="110450"/>
    <lineage>
        <taxon>Eukaryota</taxon>
        <taxon>Viridiplantae</taxon>
        <taxon>Streptophyta</taxon>
        <taxon>Embryophyta</taxon>
        <taxon>Tracheophyta</taxon>
        <taxon>Spermatophyta</taxon>
        <taxon>Magnoliopsida</taxon>
        <taxon>Liliopsida</taxon>
        <taxon>Poales</taxon>
        <taxon>Poaceae</taxon>
        <taxon>BOP clade</taxon>
        <taxon>Oryzoideae</taxon>
        <taxon>Oryzeae</taxon>
        <taxon>Oryzinae</taxon>
        <taxon>Oryza</taxon>
        <taxon>Oryza meyeriana</taxon>
    </lineage>
</organism>
<keyword evidence="3" id="KW-0408">Iron</keyword>
<gene>
    <name evidence="4" type="ORF">E2562_020790</name>
</gene>
<protein>
    <submittedName>
        <fullName evidence="4">Uncharacterized protein</fullName>
    </submittedName>
</protein>
<comment type="similarity">
    <text evidence="1">Belongs to the cytochrome P450 family.</text>
</comment>
<dbReference type="GO" id="GO:0016705">
    <property type="term" value="F:oxidoreductase activity, acting on paired donors, with incorporation or reduction of molecular oxygen"/>
    <property type="evidence" value="ECO:0007669"/>
    <property type="project" value="InterPro"/>
</dbReference>
<dbReference type="GO" id="GO:0004497">
    <property type="term" value="F:monooxygenase activity"/>
    <property type="evidence" value="ECO:0007669"/>
    <property type="project" value="InterPro"/>
</dbReference>
<evidence type="ECO:0000313" key="4">
    <source>
        <dbReference type="EMBL" id="KAF0899598.1"/>
    </source>
</evidence>
<dbReference type="Gene3D" id="1.10.630.10">
    <property type="entry name" value="Cytochrome P450"/>
    <property type="match status" value="1"/>
</dbReference>
<dbReference type="PANTHER" id="PTHR47955:SF14">
    <property type="entry name" value="OS01G0543600 PROTEIN"/>
    <property type="match status" value="1"/>
</dbReference>
<evidence type="ECO:0000256" key="1">
    <source>
        <dbReference type="ARBA" id="ARBA00010617"/>
    </source>
</evidence>
<keyword evidence="2" id="KW-0479">Metal-binding</keyword>
<dbReference type="InterPro" id="IPR036396">
    <property type="entry name" value="Cyt_P450_sf"/>
</dbReference>
<reference evidence="4 5" key="1">
    <citation type="submission" date="2019-11" db="EMBL/GenBank/DDBJ databases">
        <title>Whole genome sequence of Oryza granulata.</title>
        <authorList>
            <person name="Li W."/>
        </authorList>
    </citation>
    <scope>NUCLEOTIDE SEQUENCE [LARGE SCALE GENOMIC DNA]</scope>
    <source>
        <strain evidence="5">cv. Menghai</strain>
        <tissue evidence="4">Leaf</tissue>
    </source>
</reference>
<keyword evidence="5" id="KW-1185">Reference proteome</keyword>
<dbReference type="GO" id="GO:0005506">
    <property type="term" value="F:iron ion binding"/>
    <property type="evidence" value="ECO:0007669"/>
    <property type="project" value="InterPro"/>
</dbReference>
<proteinExistence type="inferred from homology"/>
<dbReference type="AlphaFoldDB" id="A0A6G1CGI4"/>
<evidence type="ECO:0000256" key="2">
    <source>
        <dbReference type="ARBA" id="ARBA00022723"/>
    </source>
</evidence>
<name>A0A6G1CGI4_9ORYZ</name>
<sequence>MARIDEAATARTAVDLSELLNWFTNDVVCHAVSGKFFREEGRNQMFRELIEANSSLLGGFNLEDFFPSLARSTVVRRLLCAKAHDVNKRWDQLLDKLIDDHASKRMSMVSLETTSRRSW</sequence>
<evidence type="ECO:0000313" key="5">
    <source>
        <dbReference type="Proteomes" id="UP000479710"/>
    </source>
</evidence>
<dbReference type="EMBL" id="SPHZ02000009">
    <property type="protein sequence ID" value="KAF0899598.1"/>
    <property type="molecule type" value="Genomic_DNA"/>
</dbReference>